<dbReference type="InterPro" id="IPR043502">
    <property type="entry name" value="DNA/RNA_pol_sf"/>
</dbReference>
<dbReference type="EMBL" id="SZYD01000014">
    <property type="protein sequence ID" value="KAD4179466.1"/>
    <property type="molecule type" value="Genomic_DNA"/>
</dbReference>
<evidence type="ECO:0000313" key="2">
    <source>
        <dbReference type="EMBL" id="KAD4179466.1"/>
    </source>
</evidence>
<organism evidence="2 3">
    <name type="scientific">Mikania micrantha</name>
    <name type="common">bitter vine</name>
    <dbReference type="NCBI Taxonomy" id="192012"/>
    <lineage>
        <taxon>Eukaryota</taxon>
        <taxon>Viridiplantae</taxon>
        <taxon>Streptophyta</taxon>
        <taxon>Embryophyta</taxon>
        <taxon>Tracheophyta</taxon>
        <taxon>Spermatophyta</taxon>
        <taxon>Magnoliopsida</taxon>
        <taxon>eudicotyledons</taxon>
        <taxon>Gunneridae</taxon>
        <taxon>Pentapetalae</taxon>
        <taxon>asterids</taxon>
        <taxon>campanulids</taxon>
        <taxon>Asterales</taxon>
        <taxon>Asteraceae</taxon>
        <taxon>Asteroideae</taxon>
        <taxon>Heliantheae alliance</taxon>
        <taxon>Eupatorieae</taxon>
        <taxon>Mikania</taxon>
    </lineage>
</organism>
<gene>
    <name evidence="2" type="ORF">E3N88_28057</name>
</gene>
<dbReference type="Proteomes" id="UP000326396">
    <property type="component" value="Linkage Group LG4"/>
</dbReference>
<accession>A0A5N6MZG2</accession>
<sequence length="299" mass="33360">MTGNMEMFAKLDKGVIGKARFGDGSCVDIKGNIKALFYELGASPEIHEKGQGIKTIIIAFYVKDLLIIGGGKEELMTLKRQMETKFKMTDLGLLYYYLGIELKQVDQRTTIQQSGYATRILEETGLKECNPTTYPMEPGLKLSKVDKSPAVDPTQFRKWVGCLRYLTHTRPDLNYSVGYRLMAEMLREKEERVAIKVDNQSTLALVKTICFMAKANTSTQDRSRSSREFVAILGVQGLLESAIKAWVVGQGRYPGLSIRDRSREFVAIHGVQGFLDSAIKALVVLNFCGAEIPLEGVIL</sequence>
<dbReference type="Pfam" id="PF07727">
    <property type="entry name" value="RVT_2"/>
    <property type="match status" value="1"/>
</dbReference>
<comment type="caution">
    <text evidence="2">The sequence shown here is derived from an EMBL/GenBank/DDBJ whole genome shotgun (WGS) entry which is preliminary data.</text>
</comment>
<dbReference type="SUPFAM" id="SSF56672">
    <property type="entry name" value="DNA/RNA polymerases"/>
    <property type="match status" value="1"/>
</dbReference>
<dbReference type="InterPro" id="IPR013103">
    <property type="entry name" value="RVT_2"/>
</dbReference>
<evidence type="ECO:0000313" key="3">
    <source>
        <dbReference type="Proteomes" id="UP000326396"/>
    </source>
</evidence>
<protein>
    <recommendedName>
        <fullName evidence="1">Reverse transcriptase Ty1/copia-type domain-containing protein</fullName>
    </recommendedName>
</protein>
<reference evidence="2 3" key="1">
    <citation type="submission" date="2019-05" db="EMBL/GenBank/DDBJ databases">
        <title>Mikania micrantha, genome provides insights into the molecular mechanism of rapid growth.</title>
        <authorList>
            <person name="Liu B."/>
        </authorList>
    </citation>
    <scope>NUCLEOTIDE SEQUENCE [LARGE SCALE GENOMIC DNA]</scope>
    <source>
        <strain evidence="2">NLD-2019</strain>
        <tissue evidence="2">Leaf</tissue>
    </source>
</reference>
<name>A0A5N6MZG2_9ASTR</name>
<dbReference type="OrthoDB" id="443140at2759"/>
<evidence type="ECO:0000259" key="1">
    <source>
        <dbReference type="Pfam" id="PF07727"/>
    </source>
</evidence>
<keyword evidence="3" id="KW-1185">Reference proteome</keyword>
<dbReference type="AlphaFoldDB" id="A0A5N6MZG2"/>
<dbReference type="PANTHER" id="PTHR11439">
    <property type="entry name" value="GAG-POL-RELATED RETROTRANSPOSON"/>
    <property type="match status" value="1"/>
</dbReference>
<proteinExistence type="predicted"/>
<dbReference type="PANTHER" id="PTHR11439:SF515">
    <property type="entry name" value="GAG-POL POLYPROTEIN"/>
    <property type="match status" value="1"/>
</dbReference>
<feature type="domain" description="Reverse transcriptase Ty1/copia-type" evidence="1">
    <location>
        <begin position="37"/>
        <end position="137"/>
    </location>
</feature>